<keyword evidence="3 7" id="KW-1133">Transmembrane helix</keyword>
<evidence type="ECO:0000256" key="5">
    <source>
        <dbReference type="PROSITE-ProRule" id="PRU00043"/>
    </source>
</evidence>
<dbReference type="PROSITE" id="PS50268">
    <property type="entry name" value="CADHERIN_2"/>
    <property type="match status" value="4"/>
</dbReference>
<feature type="chain" id="PRO_5026707935" description="Cadherin domain-containing protein" evidence="8">
    <location>
        <begin position="19"/>
        <end position="921"/>
    </location>
</feature>
<dbReference type="Proteomes" id="UP000507470">
    <property type="component" value="Unassembled WGS sequence"/>
</dbReference>
<dbReference type="SUPFAM" id="SSF49313">
    <property type="entry name" value="Cadherin-like"/>
    <property type="match status" value="4"/>
</dbReference>
<evidence type="ECO:0000256" key="7">
    <source>
        <dbReference type="SAM" id="Phobius"/>
    </source>
</evidence>
<feature type="signal peptide" evidence="8">
    <location>
        <begin position="1"/>
        <end position="18"/>
    </location>
</feature>
<accession>A0A6J8AWL5</accession>
<evidence type="ECO:0000256" key="6">
    <source>
        <dbReference type="SAM" id="MobiDB-lite"/>
    </source>
</evidence>
<organism evidence="10 11">
    <name type="scientific">Mytilus coruscus</name>
    <name type="common">Sea mussel</name>
    <dbReference type="NCBI Taxonomy" id="42192"/>
    <lineage>
        <taxon>Eukaryota</taxon>
        <taxon>Metazoa</taxon>
        <taxon>Spiralia</taxon>
        <taxon>Lophotrochozoa</taxon>
        <taxon>Mollusca</taxon>
        <taxon>Bivalvia</taxon>
        <taxon>Autobranchia</taxon>
        <taxon>Pteriomorphia</taxon>
        <taxon>Mytilida</taxon>
        <taxon>Mytiloidea</taxon>
        <taxon>Mytilidae</taxon>
        <taxon>Mytilinae</taxon>
        <taxon>Mytilus</taxon>
    </lineage>
</organism>
<reference evidence="10 11" key="1">
    <citation type="submission" date="2020-06" db="EMBL/GenBank/DDBJ databases">
        <authorList>
            <person name="Li R."/>
            <person name="Bekaert M."/>
        </authorList>
    </citation>
    <scope>NUCLEOTIDE SEQUENCE [LARGE SCALE GENOMIC DNA]</scope>
    <source>
        <strain evidence="11">wild</strain>
    </source>
</reference>
<sequence length="921" mass="99769">MKCVDIVGIILMFRSSYAFTTCTGGTIGNNPVTSYASLITTTGVGYLLEDEIYQVTCCGSISRWEIRTNGAGTVKLQIWRKTGTYSYTLIGKNEYTAGGAGFQELDVASADRISVQHGDMIGWQNLWYERYASPNIIMHSDSSGYPVTNRRSSSITDLAVGSIYDWASENTFATARKFAIKATTVASTLPTFTFGTTEAVQIDDITPAETNILSLTVSDDGGDTIVYSTAANDNAYFYVDTNNGQVKTLQTNIPEGTYTITPMVTDDCYNTATTVVTVTVANVAITSGGFTGTSVTISEDDYLETNLTNILITEPNDGYYCYLTSASSYPFSVRQANSLYPGYTLYLQDWPELNAATTPSYTLTAECIEAHSSSPASVSVGSFTVNVSPNSGPSIATATATVTLDAVTDWTGTLVYTVVATDPENDPFTFTLAGGGPFTITDAGKIVLTENLVRHDQGSYTLTATVADNRGNSDAMTVTVTINNRNVDPTFTNLPTSESITENVAVGTTVFQPNAVDTDVLEYYGQFNPSYGAKLFTVNPNTGEVLTSANIDYDVISDHSIAIFITVSDGKWFDTQRLIINIGNENETPVIAQKYFKIMRDEGVSGDSFPVIRYDVDDPDIASVNDIMTYTKNCGADDSRVAISSTTGVFSFNGDYDLDDASNPTDFTCTVTVTDSGGLTDTCIVDVRVDYVNEFTPTFTQSSYDISVLYTELVGTIVLSVSASDQDLGDHGVFFYEIINAEKLFGIFQNGSIFVNKDLIAYYPNGHMLLMTVKAEDTGGLFTTISINVTIPPSIVESTTTEKPLTFFEYRMNMVAYEIAAAVVAACLIVAIFFACRYIRRKPPVTEVKPITLPQVSENEAKNGIVDQSNKNDNNKGDDSNVNNPPSNNEEPQLRVRPLFNIEGPRTADGGMQSPPPAYNP</sequence>
<dbReference type="InterPro" id="IPR015919">
    <property type="entry name" value="Cadherin-like_sf"/>
</dbReference>
<dbReference type="GO" id="GO:0007156">
    <property type="term" value="P:homophilic cell adhesion via plasma membrane adhesion molecules"/>
    <property type="evidence" value="ECO:0007669"/>
    <property type="project" value="InterPro"/>
</dbReference>
<evidence type="ECO:0000313" key="11">
    <source>
        <dbReference type="Proteomes" id="UP000507470"/>
    </source>
</evidence>
<evidence type="ECO:0000256" key="3">
    <source>
        <dbReference type="ARBA" id="ARBA00022989"/>
    </source>
</evidence>
<dbReference type="PANTHER" id="PTHR24028">
    <property type="entry name" value="CADHERIN-87A"/>
    <property type="match status" value="1"/>
</dbReference>
<dbReference type="InterPro" id="IPR050174">
    <property type="entry name" value="Protocadherin/Cadherin-CA"/>
</dbReference>
<feature type="region of interest" description="Disordered" evidence="6">
    <location>
        <begin position="859"/>
        <end position="921"/>
    </location>
</feature>
<keyword evidence="5" id="KW-0106">Calcium</keyword>
<dbReference type="AlphaFoldDB" id="A0A6J8AWL5"/>
<dbReference type="Gene3D" id="2.60.40.60">
    <property type="entry name" value="Cadherins"/>
    <property type="match status" value="5"/>
</dbReference>
<dbReference type="EMBL" id="CACVKT020002094">
    <property type="protein sequence ID" value="CAC5374885.1"/>
    <property type="molecule type" value="Genomic_DNA"/>
</dbReference>
<name>A0A6J8AWL5_MYTCO</name>
<dbReference type="PRINTS" id="PR00205">
    <property type="entry name" value="CADHERIN"/>
</dbReference>
<evidence type="ECO:0000256" key="1">
    <source>
        <dbReference type="ARBA" id="ARBA00004167"/>
    </source>
</evidence>
<evidence type="ECO:0000259" key="9">
    <source>
        <dbReference type="PROSITE" id="PS50268"/>
    </source>
</evidence>
<protein>
    <recommendedName>
        <fullName evidence="9">Cadherin domain-containing protein</fullName>
    </recommendedName>
</protein>
<dbReference type="InterPro" id="IPR002126">
    <property type="entry name" value="Cadherin-like_dom"/>
</dbReference>
<keyword evidence="7" id="KW-0472">Membrane</keyword>
<dbReference type="PANTHER" id="PTHR24028:SF328">
    <property type="entry name" value="CADHERIN-3"/>
    <property type="match status" value="1"/>
</dbReference>
<feature type="domain" description="Cadherin" evidence="9">
    <location>
        <begin position="492"/>
        <end position="591"/>
    </location>
</feature>
<dbReference type="CDD" id="cd11304">
    <property type="entry name" value="Cadherin_repeat"/>
    <property type="match status" value="3"/>
</dbReference>
<evidence type="ECO:0000256" key="2">
    <source>
        <dbReference type="ARBA" id="ARBA00022692"/>
    </source>
</evidence>
<evidence type="ECO:0000256" key="8">
    <source>
        <dbReference type="SAM" id="SignalP"/>
    </source>
</evidence>
<feature type="compositionally biased region" description="Low complexity" evidence="6">
    <location>
        <begin position="880"/>
        <end position="891"/>
    </location>
</feature>
<dbReference type="GO" id="GO:0005886">
    <property type="term" value="C:plasma membrane"/>
    <property type="evidence" value="ECO:0007669"/>
    <property type="project" value="TreeGrafter"/>
</dbReference>
<comment type="subcellular location">
    <subcellularLocation>
        <location evidence="1">Membrane</location>
        <topology evidence="1">Single-pass membrane protein</topology>
    </subcellularLocation>
</comment>
<dbReference type="SMART" id="SM00112">
    <property type="entry name" value="CA"/>
    <property type="match status" value="4"/>
</dbReference>
<feature type="domain" description="Cadherin" evidence="9">
    <location>
        <begin position="611"/>
        <end position="699"/>
    </location>
</feature>
<gene>
    <name evidence="10" type="ORF">MCOR_12107</name>
</gene>
<keyword evidence="11" id="KW-1185">Reference proteome</keyword>
<proteinExistence type="predicted"/>
<dbReference type="GO" id="GO:0005509">
    <property type="term" value="F:calcium ion binding"/>
    <property type="evidence" value="ECO:0007669"/>
    <property type="project" value="UniProtKB-UniRule"/>
</dbReference>
<evidence type="ECO:0000313" key="10">
    <source>
        <dbReference type="EMBL" id="CAC5374885.1"/>
    </source>
</evidence>
<feature type="domain" description="Cadherin" evidence="9">
    <location>
        <begin position="700"/>
        <end position="806"/>
    </location>
</feature>
<dbReference type="OrthoDB" id="6137628at2759"/>
<keyword evidence="8" id="KW-0732">Signal</keyword>
<keyword evidence="2 7" id="KW-0812">Transmembrane</keyword>
<keyword evidence="4" id="KW-0325">Glycoprotein</keyword>
<feature type="transmembrane region" description="Helical" evidence="7">
    <location>
        <begin position="814"/>
        <end position="836"/>
    </location>
</feature>
<dbReference type="Pfam" id="PF17963">
    <property type="entry name" value="Big_9"/>
    <property type="match status" value="1"/>
</dbReference>
<feature type="domain" description="Cadherin" evidence="9">
    <location>
        <begin position="412"/>
        <end position="491"/>
    </location>
</feature>
<evidence type="ECO:0000256" key="4">
    <source>
        <dbReference type="ARBA" id="ARBA00023180"/>
    </source>
</evidence>